<feature type="region of interest" description="Disordered" evidence="1">
    <location>
        <begin position="126"/>
        <end position="163"/>
    </location>
</feature>
<feature type="compositionally biased region" description="Basic and acidic residues" evidence="1">
    <location>
        <begin position="130"/>
        <end position="156"/>
    </location>
</feature>
<reference evidence="2 3" key="2">
    <citation type="journal article" date="2019" name="G3 (Bethesda)">
        <title>Hybrid Assembly of the Genome of the Entomopathogenic Nematode Steinernema carpocapsae Identifies the X-Chromosome.</title>
        <authorList>
            <person name="Serra L."/>
            <person name="Macchietto M."/>
            <person name="Macias-Munoz A."/>
            <person name="McGill C.J."/>
            <person name="Rodriguez I.M."/>
            <person name="Rodriguez B."/>
            <person name="Murad R."/>
            <person name="Mortazavi A."/>
        </authorList>
    </citation>
    <scope>NUCLEOTIDE SEQUENCE [LARGE SCALE GENOMIC DNA]</scope>
    <source>
        <strain evidence="2 3">ALL</strain>
    </source>
</reference>
<comment type="caution">
    <text evidence="2">The sequence shown here is derived from an EMBL/GenBank/DDBJ whole genome shotgun (WGS) entry which is preliminary data.</text>
</comment>
<evidence type="ECO:0000313" key="2">
    <source>
        <dbReference type="EMBL" id="TKR95165.1"/>
    </source>
</evidence>
<dbReference type="AlphaFoldDB" id="A0A4V6XWM2"/>
<organism evidence="2 3">
    <name type="scientific">Steinernema carpocapsae</name>
    <name type="common">Entomopathogenic nematode</name>
    <dbReference type="NCBI Taxonomy" id="34508"/>
    <lineage>
        <taxon>Eukaryota</taxon>
        <taxon>Metazoa</taxon>
        <taxon>Ecdysozoa</taxon>
        <taxon>Nematoda</taxon>
        <taxon>Chromadorea</taxon>
        <taxon>Rhabditida</taxon>
        <taxon>Tylenchina</taxon>
        <taxon>Panagrolaimomorpha</taxon>
        <taxon>Strongyloidoidea</taxon>
        <taxon>Steinernematidae</taxon>
        <taxon>Steinernema</taxon>
    </lineage>
</organism>
<sequence length="196" mass="21709">MLGQYEEVISICEKLPASPPVHLLLGSALVLQAKTLAASQEQIDLLRRFFSLASQVLATQGAITQGFKVFADACMLVVEYNMERSDVGTPFPWNVAEERLTTDPEAEFLAKNFGRQRLEDRLEAGLAGRGRADDLRDPAPQEEMPRSLERPRESAHQELGCTDVYETARQPSRTRSSLAASERIVWTTATGATWAT</sequence>
<name>A0A4V6XWM2_STECR</name>
<protein>
    <submittedName>
        <fullName evidence="2">Uncharacterized protein</fullName>
    </submittedName>
</protein>
<reference evidence="2 3" key="1">
    <citation type="journal article" date="2015" name="Genome Biol.">
        <title>Comparative genomics of Steinernema reveals deeply conserved gene regulatory networks.</title>
        <authorList>
            <person name="Dillman A.R."/>
            <person name="Macchietto M."/>
            <person name="Porter C.F."/>
            <person name="Rogers A."/>
            <person name="Williams B."/>
            <person name="Antoshechkin I."/>
            <person name="Lee M.M."/>
            <person name="Goodwin Z."/>
            <person name="Lu X."/>
            <person name="Lewis E.E."/>
            <person name="Goodrich-Blair H."/>
            <person name="Stock S.P."/>
            <person name="Adams B.J."/>
            <person name="Sternberg P.W."/>
            <person name="Mortazavi A."/>
        </authorList>
    </citation>
    <scope>NUCLEOTIDE SEQUENCE [LARGE SCALE GENOMIC DNA]</scope>
    <source>
        <strain evidence="2 3">ALL</strain>
    </source>
</reference>
<evidence type="ECO:0000256" key="1">
    <source>
        <dbReference type="SAM" id="MobiDB-lite"/>
    </source>
</evidence>
<dbReference type="Proteomes" id="UP000298663">
    <property type="component" value="Unassembled WGS sequence"/>
</dbReference>
<keyword evidence="3" id="KW-1185">Reference proteome</keyword>
<proteinExistence type="predicted"/>
<gene>
    <name evidence="2" type="ORF">L596_009368</name>
</gene>
<accession>A0A4V6XWM2</accession>
<dbReference type="EMBL" id="AZBU02000002">
    <property type="protein sequence ID" value="TKR95165.1"/>
    <property type="molecule type" value="Genomic_DNA"/>
</dbReference>
<evidence type="ECO:0000313" key="3">
    <source>
        <dbReference type="Proteomes" id="UP000298663"/>
    </source>
</evidence>